<keyword evidence="2" id="KW-1185">Reference proteome</keyword>
<evidence type="ECO:0000313" key="2">
    <source>
        <dbReference type="Proteomes" id="UP000828941"/>
    </source>
</evidence>
<name>A0ACB9Q6D1_BAUVA</name>
<sequence length="490" mass="53466">MGKQSKARKPGNFAKGKVTPIQIAFIVDRYLCDNSFLETRSMFRNEASSLIANSPIHEAPKTLLSLGAMLDEYICLKEQKVILDQERARLEQEKYRVQMLFQGMQNVMNAYNTSANIPPPNIAAPPTNSAVALVPQPKISDKSPPGVPTPVQNTLNTHALPPSTNTNTETGNFSSPMINLSDRKRKDIKVVDAPSAAKKSRSRSSTRKLPSQGPNILPLPESAINNQVVAQPSSVIQSLPDRSIPSGSQVQGSTVAKCLFNQPSHSVPSDSPVPKTPPRANSSHSDSHVSPSEISSAANCSKINISRELTPTRCTVISTKRVMVSPAKQMAYIERSHCISPLKTDKDKVIKRDHVRSRLYFDGSDMPENLDKSNNKVSTSEPEKEVDIFGIDFPSFEALEMDFSFTEMLGDLDLHCEGIDFSCDLTSSPSNDDAPGSPHKCEPNQVISELSSTMTEALSEKDTNLQGSDCLTAVKSFTKCITILSPVKKP</sequence>
<dbReference type="EMBL" id="CM039426">
    <property type="protein sequence ID" value="KAI4356562.1"/>
    <property type="molecule type" value="Genomic_DNA"/>
</dbReference>
<reference evidence="1 2" key="1">
    <citation type="journal article" date="2022" name="DNA Res.">
        <title>Chromosomal-level genome assembly of the orchid tree Bauhinia variegata (Leguminosae; Cercidoideae) supports the allotetraploid origin hypothesis of Bauhinia.</title>
        <authorList>
            <person name="Zhong Y."/>
            <person name="Chen Y."/>
            <person name="Zheng D."/>
            <person name="Pang J."/>
            <person name="Liu Y."/>
            <person name="Luo S."/>
            <person name="Meng S."/>
            <person name="Qian L."/>
            <person name="Wei D."/>
            <person name="Dai S."/>
            <person name="Zhou R."/>
        </authorList>
    </citation>
    <scope>NUCLEOTIDE SEQUENCE [LARGE SCALE GENOMIC DNA]</scope>
    <source>
        <strain evidence="1">BV-YZ2020</strain>
    </source>
</reference>
<protein>
    <submittedName>
        <fullName evidence="1">Uncharacterized protein</fullName>
    </submittedName>
</protein>
<dbReference type="Proteomes" id="UP000828941">
    <property type="component" value="Chromosome 1"/>
</dbReference>
<proteinExistence type="predicted"/>
<evidence type="ECO:0000313" key="1">
    <source>
        <dbReference type="EMBL" id="KAI4356562.1"/>
    </source>
</evidence>
<organism evidence="1 2">
    <name type="scientific">Bauhinia variegata</name>
    <name type="common">Purple orchid tree</name>
    <name type="synonym">Phanera variegata</name>
    <dbReference type="NCBI Taxonomy" id="167791"/>
    <lineage>
        <taxon>Eukaryota</taxon>
        <taxon>Viridiplantae</taxon>
        <taxon>Streptophyta</taxon>
        <taxon>Embryophyta</taxon>
        <taxon>Tracheophyta</taxon>
        <taxon>Spermatophyta</taxon>
        <taxon>Magnoliopsida</taxon>
        <taxon>eudicotyledons</taxon>
        <taxon>Gunneridae</taxon>
        <taxon>Pentapetalae</taxon>
        <taxon>rosids</taxon>
        <taxon>fabids</taxon>
        <taxon>Fabales</taxon>
        <taxon>Fabaceae</taxon>
        <taxon>Cercidoideae</taxon>
        <taxon>Cercideae</taxon>
        <taxon>Bauhiniinae</taxon>
        <taxon>Bauhinia</taxon>
    </lineage>
</organism>
<accession>A0ACB9Q6D1</accession>
<gene>
    <name evidence="1" type="ORF">L6164_000577</name>
</gene>
<comment type="caution">
    <text evidence="1">The sequence shown here is derived from an EMBL/GenBank/DDBJ whole genome shotgun (WGS) entry which is preliminary data.</text>
</comment>